<dbReference type="RefSeq" id="WP_179632528.1">
    <property type="nucleotide sequence ID" value="NZ_CAXYYM010000081.1"/>
</dbReference>
<dbReference type="InterPro" id="IPR011050">
    <property type="entry name" value="Pectin_lyase_fold/virulence"/>
</dbReference>
<proteinExistence type="predicted"/>
<organism evidence="1 2">
    <name type="scientific">Sphaerotilus montanus</name>
    <dbReference type="NCBI Taxonomy" id="522889"/>
    <lineage>
        <taxon>Bacteria</taxon>
        <taxon>Pseudomonadati</taxon>
        <taxon>Pseudomonadota</taxon>
        <taxon>Betaproteobacteria</taxon>
        <taxon>Burkholderiales</taxon>
        <taxon>Sphaerotilaceae</taxon>
        <taxon>Sphaerotilus</taxon>
    </lineage>
</organism>
<sequence length="551" mass="57629">MQSGRSRLGRRLALGGCLFGLAAGQIGCGGGASVGSAEAGTGDAGAAVSRASMVEPMTAAFVQPDERPLVAWPACVPSGQGTDYAVGPGQALASLDQVPWERLAPGDTVRVFYSATPYHGKFLLAAHGTAAKPVRVCGVRGPNGERPVIDGQGATTRAALATAFAGAGSDIFQSRAIAMVKSLSSDAWTDRPSYLQIDGLKFVRAHPAYQFRDAAGAVKTYADFGACIWIDRGDHITIADNELTDCVMGLFSRTTDDGSGAITENLRIVGNVIRGNGLAGSESEHNTYTQGLGVVIEHNVYGPLRAGARGNAIKDRSAGLVVRYNRIEEGAHAIDMVEAEDFPLLAQARADYRTTLVYGNQIRKDGDTGTVFHYGGDHYGSTPGAQWGEPIFRKGVLQVFHNTVIVTGGSAAVFQLSTTEERAEVWNNAIVFASTVSEKSLRAGQSVQPPWVTGGIVNLGTNWLSAGWQDIDQWHTLTGQLLLTTAPLVGQRSPLVAGGWVPQAGSALVDAAVPAPAGVAAVPILWQLDAAGRTQARVTKGTAPDLGAVEQ</sequence>
<dbReference type="SUPFAM" id="SSF51126">
    <property type="entry name" value="Pectin lyase-like"/>
    <property type="match status" value="1"/>
</dbReference>
<dbReference type="InterPro" id="IPR012334">
    <property type="entry name" value="Pectin_lyas_fold"/>
</dbReference>
<reference evidence="1 2" key="1">
    <citation type="submission" date="2020-07" db="EMBL/GenBank/DDBJ databases">
        <title>Genomic Encyclopedia of Archaeal and Bacterial Type Strains, Phase II (KMG-II): from individual species to whole genera.</title>
        <authorList>
            <person name="Goeker M."/>
        </authorList>
    </citation>
    <scope>NUCLEOTIDE SEQUENCE [LARGE SCALE GENOMIC DNA]</scope>
    <source>
        <strain evidence="1 2">DSM 21226</strain>
    </source>
</reference>
<gene>
    <name evidence="1" type="ORF">BDD16_000530</name>
</gene>
<accession>A0A7Y9UAK9</accession>
<dbReference type="EMBL" id="JACCFH010000001">
    <property type="protein sequence ID" value="NYG31544.1"/>
    <property type="molecule type" value="Genomic_DNA"/>
</dbReference>
<dbReference type="Proteomes" id="UP000518288">
    <property type="component" value="Unassembled WGS sequence"/>
</dbReference>
<dbReference type="Gene3D" id="2.160.20.10">
    <property type="entry name" value="Single-stranded right-handed beta-helix, Pectin lyase-like"/>
    <property type="match status" value="1"/>
</dbReference>
<evidence type="ECO:0008006" key="3">
    <source>
        <dbReference type="Google" id="ProtNLM"/>
    </source>
</evidence>
<evidence type="ECO:0000313" key="1">
    <source>
        <dbReference type="EMBL" id="NYG31544.1"/>
    </source>
</evidence>
<dbReference type="AlphaFoldDB" id="A0A7Y9UAK9"/>
<evidence type="ECO:0000313" key="2">
    <source>
        <dbReference type="Proteomes" id="UP000518288"/>
    </source>
</evidence>
<keyword evidence="2" id="KW-1185">Reference proteome</keyword>
<name>A0A7Y9UAK9_9BURK</name>
<protein>
    <recommendedName>
        <fullName evidence="3">Right handed beta helix domain-containing protein</fullName>
    </recommendedName>
</protein>
<comment type="caution">
    <text evidence="1">The sequence shown here is derived from an EMBL/GenBank/DDBJ whole genome shotgun (WGS) entry which is preliminary data.</text>
</comment>